<dbReference type="InterPro" id="IPR000182">
    <property type="entry name" value="GNAT_dom"/>
</dbReference>
<keyword evidence="3" id="KW-1185">Reference proteome</keyword>
<evidence type="ECO:0000313" key="3">
    <source>
        <dbReference type="Proteomes" id="UP001449657"/>
    </source>
</evidence>
<accession>A0ABZ2Z606</accession>
<dbReference type="InterPro" id="IPR016181">
    <property type="entry name" value="Acyl_CoA_acyltransferase"/>
</dbReference>
<protein>
    <submittedName>
        <fullName evidence="2">GNAT family N-acetyltransferase</fullName>
        <ecNumber evidence="2">2.3.1.-</ecNumber>
    </submittedName>
</protein>
<dbReference type="RefSeq" id="WP_341841459.1">
    <property type="nucleotide sequence ID" value="NZ_CP149792.1"/>
</dbReference>
<dbReference type="EMBL" id="CP150096">
    <property type="protein sequence ID" value="WZN46777.1"/>
    <property type="molecule type" value="Genomic_DNA"/>
</dbReference>
<dbReference type="Gene3D" id="3.40.630.80">
    <property type="match status" value="1"/>
</dbReference>
<feature type="domain" description="N-acetyltransferase" evidence="1">
    <location>
        <begin position="115"/>
        <end position="249"/>
    </location>
</feature>
<gene>
    <name evidence="2" type="ORF">WJU22_01085</name>
</gene>
<dbReference type="GO" id="GO:0016746">
    <property type="term" value="F:acyltransferase activity"/>
    <property type="evidence" value="ECO:0007669"/>
    <property type="project" value="UniProtKB-KW"/>
</dbReference>
<sequence length="249" mass="28334">MNWSIRKASLQDILPLRPLFLQENNFQIRYNARHERGWTDSYLISTDGGAIGYGAVAGKNDHGDRDSLFEFYLMPPFRYLATEIFAELLRVSGVTEITCQTNDLFFSSLFYRFAKNIRAEAFLFSDQHTTHFRKENRVFRKREAGEVMDRYEENQMGGYVVVEDGKPIATGDFYLHYNPPFADLWMEVTESHRRKGIGSFLLQELKTACYLAGRIPAARCNIDNEASKASLLKAGLQVAGCLVSGDVNG</sequence>
<dbReference type="EC" id="2.3.1.-" evidence="2"/>
<dbReference type="PROSITE" id="PS51186">
    <property type="entry name" value="GNAT"/>
    <property type="match status" value="1"/>
</dbReference>
<dbReference type="Pfam" id="PF00583">
    <property type="entry name" value="Acetyltransf_1"/>
    <property type="match status" value="1"/>
</dbReference>
<dbReference type="Gene3D" id="3.40.630.30">
    <property type="match status" value="1"/>
</dbReference>
<dbReference type="Pfam" id="PF18015">
    <property type="entry name" value="Acetyltransf_19"/>
    <property type="match status" value="1"/>
</dbReference>
<dbReference type="SUPFAM" id="SSF55729">
    <property type="entry name" value="Acyl-CoA N-acyltransferases (Nat)"/>
    <property type="match status" value="1"/>
</dbReference>
<evidence type="ECO:0000313" key="2">
    <source>
        <dbReference type="EMBL" id="WZN46777.1"/>
    </source>
</evidence>
<organism evidence="2 3">
    <name type="scientific">Chitinophaga caseinilytica</name>
    <dbReference type="NCBI Taxonomy" id="2267521"/>
    <lineage>
        <taxon>Bacteria</taxon>
        <taxon>Pseudomonadati</taxon>
        <taxon>Bacteroidota</taxon>
        <taxon>Chitinophagia</taxon>
        <taxon>Chitinophagales</taxon>
        <taxon>Chitinophagaceae</taxon>
        <taxon>Chitinophaga</taxon>
    </lineage>
</organism>
<reference evidence="2 3" key="1">
    <citation type="submission" date="2024-03" db="EMBL/GenBank/DDBJ databases">
        <title>Chitinophaga caseinilytica sp. nov., a casein hydrolysing bacterium isolated from forest soil.</title>
        <authorList>
            <person name="Lee D.S."/>
            <person name="Han D.M."/>
            <person name="Baek J.H."/>
            <person name="Choi D.G."/>
            <person name="Jeon J.H."/>
            <person name="Jeon C.O."/>
        </authorList>
    </citation>
    <scope>NUCLEOTIDE SEQUENCE [LARGE SCALE GENOMIC DNA]</scope>
    <source>
        <strain evidence="2 3">KACC 19118</strain>
    </source>
</reference>
<keyword evidence="2" id="KW-0808">Transferase</keyword>
<name>A0ABZ2Z606_9BACT</name>
<proteinExistence type="predicted"/>
<dbReference type="CDD" id="cd04301">
    <property type="entry name" value="NAT_SF"/>
    <property type="match status" value="1"/>
</dbReference>
<evidence type="ECO:0000259" key="1">
    <source>
        <dbReference type="PROSITE" id="PS51186"/>
    </source>
</evidence>
<dbReference type="InterPro" id="IPR040579">
    <property type="entry name" value="Acetyltransf_19"/>
</dbReference>
<dbReference type="Proteomes" id="UP001449657">
    <property type="component" value="Chromosome"/>
</dbReference>
<keyword evidence="2" id="KW-0012">Acyltransferase</keyword>